<dbReference type="PANTHER" id="PTHR43833">
    <property type="entry name" value="POTASSIUM CHANNEL PROTEIN 2-RELATED-RELATED"/>
    <property type="match status" value="1"/>
</dbReference>
<dbReference type="Proteomes" id="UP000000798">
    <property type="component" value="Chromosome"/>
</dbReference>
<dbReference type="GO" id="GO:0005267">
    <property type="term" value="F:potassium channel activity"/>
    <property type="evidence" value="ECO:0000318"/>
    <property type="project" value="GO_Central"/>
</dbReference>
<organism evidence="3 4">
    <name type="scientific">Aquifex aeolicus (strain VF5)</name>
    <dbReference type="NCBI Taxonomy" id="224324"/>
    <lineage>
        <taxon>Bacteria</taxon>
        <taxon>Pseudomonadati</taxon>
        <taxon>Aquificota</taxon>
        <taxon>Aquificia</taxon>
        <taxon>Aquificales</taxon>
        <taxon>Aquificaceae</taxon>
        <taxon>Aquifex</taxon>
    </lineage>
</organism>
<dbReference type="PROSITE" id="PS51201">
    <property type="entry name" value="RCK_N"/>
    <property type="match status" value="1"/>
</dbReference>
<evidence type="ECO:0000313" key="3">
    <source>
        <dbReference type="EMBL" id="AAC07439.1"/>
    </source>
</evidence>
<dbReference type="InterPro" id="IPR036291">
    <property type="entry name" value="NAD(P)-bd_dom_sf"/>
</dbReference>
<dbReference type="PATRIC" id="fig|224324.8.peg.1173"/>
<dbReference type="HOGENOM" id="CLU_046525_3_2_0"/>
<gene>
    <name evidence="3" type="ordered locus">aq_1503</name>
</gene>
<dbReference type="InParanoid" id="O67473"/>
<protein>
    <recommendedName>
        <fullName evidence="5">TrkA family potassium uptake protein</fullName>
    </recommendedName>
</protein>
<dbReference type="eggNOG" id="COG0569">
    <property type="taxonomic scope" value="Bacteria"/>
</dbReference>
<evidence type="ECO:0000259" key="2">
    <source>
        <dbReference type="PROSITE" id="PS51202"/>
    </source>
</evidence>
<dbReference type="PROSITE" id="PS51202">
    <property type="entry name" value="RCK_C"/>
    <property type="match status" value="1"/>
</dbReference>
<proteinExistence type="predicted"/>
<dbReference type="PANTHER" id="PTHR43833:SF7">
    <property type="entry name" value="KTR SYSTEM POTASSIUM UPTAKE PROTEIN C"/>
    <property type="match status" value="1"/>
</dbReference>
<feature type="domain" description="RCK C-terminal" evidence="2">
    <location>
        <begin position="136"/>
        <end position="218"/>
    </location>
</feature>
<dbReference type="Gene3D" id="3.30.70.1450">
    <property type="entry name" value="Regulator of K+ conductance, C-terminal domain"/>
    <property type="match status" value="1"/>
</dbReference>
<feature type="domain" description="RCK N-terminal" evidence="1">
    <location>
        <begin position="2"/>
        <end position="118"/>
    </location>
</feature>
<accession>O67473</accession>
<dbReference type="Pfam" id="PF02080">
    <property type="entry name" value="TrkA_C"/>
    <property type="match status" value="1"/>
</dbReference>
<dbReference type="SUPFAM" id="SSF116726">
    <property type="entry name" value="TrkA C-terminal domain-like"/>
    <property type="match status" value="1"/>
</dbReference>
<dbReference type="RefSeq" id="WP_010880976.1">
    <property type="nucleotide sequence ID" value="NC_000918.1"/>
</dbReference>
<keyword evidence="4" id="KW-1185">Reference proteome</keyword>
<evidence type="ECO:0000313" key="4">
    <source>
        <dbReference type="Proteomes" id="UP000000798"/>
    </source>
</evidence>
<dbReference type="SUPFAM" id="SSF51735">
    <property type="entry name" value="NAD(P)-binding Rossmann-fold domains"/>
    <property type="match status" value="1"/>
</dbReference>
<dbReference type="InterPro" id="IPR036721">
    <property type="entry name" value="RCK_C_sf"/>
</dbReference>
<dbReference type="PIR" id="G70430">
    <property type="entry name" value="G70430"/>
</dbReference>
<dbReference type="GO" id="GO:0071805">
    <property type="term" value="P:potassium ion transmembrane transport"/>
    <property type="evidence" value="ECO:0000318"/>
    <property type="project" value="GO_Central"/>
</dbReference>
<evidence type="ECO:0000259" key="1">
    <source>
        <dbReference type="PROSITE" id="PS51201"/>
    </source>
</evidence>
<evidence type="ECO:0008006" key="5">
    <source>
        <dbReference type="Google" id="ProtNLM"/>
    </source>
</evidence>
<dbReference type="Gene3D" id="3.40.50.720">
    <property type="entry name" value="NAD(P)-binding Rossmann-like Domain"/>
    <property type="match status" value="1"/>
</dbReference>
<dbReference type="AlphaFoldDB" id="O67473"/>
<dbReference type="STRING" id="224324.aq_1503"/>
<dbReference type="InterPro" id="IPR003148">
    <property type="entry name" value="RCK_N"/>
</dbReference>
<dbReference type="EMBL" id="AE000657">
    <property type="protein sequence ID" value="AAC07439.1"/>
    <property type="molecule type" value="Genomic_DNA"/>
</dbReference>
<reference evidence="3 4" key="1">
    <citation type="journal article" date="1998" name="Nature">
        <title>The complete genome of the hyperthermophilic bacterium Aquifex aeolicus.</title>
        <authorList>
            <person name="Deckert G."/>
            <person name="Warren P.V."/>
            <person name="Gaasterland T."/>
            <person name="Young W.G."/>
            <person name="Lenox A.L."/>
            <person name="Graham D.E."/>
            <person name="Overbeek R."/>
            <person name="Snead M.A."/>
            <person name="Keller M."/>
            <person name="Aujay M."/>
            <person name="Huber R."/>
            <person name="Feldman R.A."/>
            <person name="Short J.M."/>
            <person name="Olson G.J."/>
            <person name="Swanson R.V."/>
        </authorList>
    </citation>
    <scope>NUCLEOTIDE SEQUENCE [LARGE SCALE GENOMIC DNA]</scope>
    <source>
        <strain evidence="3 4">VF5</strain>
    </source>
</reference>
<dbReference type="Pfam" id="PF02254">
    <property type="entry name" value="TrkA_N"/>
    <property type="match status" value="1"/>
</dbReference>
<name>O67473_AQUAE</name>
<dbReference type="GO" id="GO:0005886">
    <property type="term" value="C:plasma membrane"/>
    <property type="evidence" value="ECO:0000318"/>
    <property type="project" value="GO_Central"/>
</dbReference>
<dbReference type="EnsemblBacteria" id="AAC07439">
    <property type="protein sequence ID" value="AAC07439"/>
    <property type="gene ID" value="aq_1503"/>
</dbReference>
<sequence length="218" mass="24063">MKRIFTVIGLGRFGFYVAKTLAELGAEVIAVDVDENKVKQISEIVTHAYVADALDEKALEEAGVFNADTAIVSIGQNVEASIFVVVILKEKGVKEIVAKAINQLHGKVLERLGVARVVYPEMETAIKLAHSLLLKGLIEEIPFAPGYSIFEIKTPENFHGKSLKELDLRKRYDITVLAVKKPDGKIVVNPSGDYVLDKEDTLLVLGNKEKMVEFVENE</sequence>
<dbReference type="OrthoDB" id="10660at2"/>
<dbReference type="InterPro" id="IPR050721">
    <property type="entry name" value="Trk_Ktr_HKT_K-transport"/>
</dbReference>
<dbReference type="InterPro" id="IPR006037">
    <property type="entry name" value="RCK_C"/>
</dbReference>
<dbReference type="KEGG" id="aae:aq_1503"/>